<reference evidence="2 3" key="1">
    <citation type="journal article" date="2021" name="Commun. Biol.">
        <title>The genome of Shorea leprosula (Dipterocarpaceae) highlights the ecological relevance of drought in aseasonal tropical rainforests.</title>
        <authorList>
            <person name="Ng K.K.S."/>
            <person name="Kobayashi M.J."/>
            <person name="Fawcett J.A."/>
            <person name="Hatakeyama M."/>
            <person name="Paape T."/>
            <person name="Ng C.H."/>
            <person name="Ang C.C."/>
            <person name="Tnah L.H."/>
            <person name="Lee C.T."/>
            <person name="Nishiyama T."/>
            <person name="Sese J."/>
            <person name="O'Brien M.J."/>
            <person name="Copetti D."/>
            <person name="Mohd Noor M.I."/>
            <person name="Ong R.C."/>
            <person name="Putra M."/>
            <person name="Sireger I.Z."/>
            <person name="Indrioko S."/>
            <person name="Kosugi Y."/>
            <person name="Izuno A."/>
            <person name="Isagi Y."/>
            <person name="Lee S.L."/>
            <person name="Shimizu K.K."/>
        </authorList>
    </citation>
    <scope>NUCLEOTIDE SEQUENCE [LARGE SCALE GENOMIC DNA]</scope>
    <source>
        <strain evidence="2">214</strain>
    </source>
</reference>
<gene>
    <name evidence="2" type="ORF">SLEP1_g46107</name>
</gene>
<evidence type="ECO:0008006" key="4">
    <source>
        <dbReference type="Google" id="ProtNLM"/>
    </source>
</evidence>
<evidence type="ECO:0000256" key="1">
    <source>
        <dbReference type="ARBA" id="ARBA00010617"/>
    </source>
</evidence>
<proteinExistence type="inferred from homology"/>
<evidence type="ECO:0000313" key="2">
    <source>
        <dbReference type="EMBL" id="GKV38169.1"/>
    </source>
</evidence>
<dbReference type="AlphaFoldDB" id="A0AAV5LMQ1"/>
<comment type="similarity">
    <text evidence="1">Belongs to the cytochrome P450 family.</text>
</comment>
<dbReference type="PANTHER" id="PTHR47950">
    <property type="entry name" value="CYTOCHROME P450, FAMILY 76, SUBFAMILY C, POLYPEPTIDE 5-RELATED"/>
    <property type="match status" value="1"/>
</dbReference>
<keyword evidence="3" id="KW-1185">Reference proteome</keyword>
<accession>A0AAV5LMQ1</accession>
<evidence type="ECO:0000313" key="3">
    <source>
        <dbReference type="Proteomes" id="UP001054252"/>
    </source>
</evidence>
<dbReference type="EMBL" id="BPVZ01000126">
    <property type="protein sequence ID" value="GKV38169.1"/>
    <property type="molecule type" value="Genomic_DNA"/>
</dbReference>
<protein>
    <recommendedName>
        <fullName evidence="4">Cytochrome P450</fullName>
    </recommendedName>
</protein>
<organism evidence="2 3">
    <name type="scientific">Rubroshorea leprosula</name>
    <dbReference type="NCBI Taxonomy" id="152421"/>
    <lineage>
        <taxon>Eukaryota</taxon>
        <taxon>Viridiplantae</taxon>
        <taxon>Streptophyta</taxon>
        <taxon>Embryophyta</taxon>
        <taxon>Tracheophyta</taxon>
        <taxon>Spermatophyta</taxon>
        <taxon>Magnoliopsida</taxon>
        <taxon>eudicotyledons</taxon>
        <taxon>Gunneridae</taxon>
        <taxon>Pentapetalae</taxon>
        <taxon>rosids</taxon>
        <taxon>malvids</taxon>
        <taxon>Malvales</taxon>
        <taxon>Dipterocarpaceae</taxon>
        <taxon>Rubroshorea</taxon>
    </lineage>
</organism>
<dbReference type="Proteomes" id="UP001054252">
    <property type="component" value="Unassembled WGS sequence"/>
</dbReference>
<comment type="caution">
    <text evidence="2">The sequence shown here is derived from an EMBL/GenBank/DDBJ whole genome shotgun (WGS) entry which is preliminary data.</text>
</comment>
<dbReference type="PANTHER" id="PTHR47950:SF48">
    <property type="entry name" value="CYTOCHROME P450 FAMILY PROTEIN, EXPRESSED"/>
    <property type="match status" value="1"/>
</dbReference>
<sequence>MTLSSLTKSPLMPSELTSTMNQKLDANEHLRCRKIEQLLAMVQESCHLGEAVDIGQTAFNTSLNLLSNTVFSVHLADSNSGRAKEFKKIMQSMTVEAGQPDGFLD</sequence>
<name>A0AAV5LMQ1_9ROSI</name>